<keyword evidence="1" id="KW-0547">Nucleotide-binding</keyword>
<name>A0ABY2SPR9_9HYPH</name>
<dbReference type="EMBL" id="SZPQ01000002">
    <property type="protein sequence ID" value="TKI08058.1"/>
    <property type="molecule type" value="Genomic_DNA"/>
</dbReference>
<dbReference type="InterPro" id="IPR012381">
    <property type="entry name" value="EutP_PduV"/>
</dbReference>
<reference evidence="2 3" key="1">
    <citation type="submission" date="2019-04" db="EMBL/GenBank/DDBJ databases">
        <authorList>
            <person name="Li M."/>
            <person name="Gao C."/>
        </authorList>
    </citation>
    <scope>NUCLEOTIDE SEQUENCE [LARGE SCALE GENOMIC DNA]</scope>
    <source>
        <strain evidence="2 3">BGMRC 2031</strain>
    </source>
</reference>
<comment type="caution">
    <text evidence="2">The sequence shown here is derived from an EMBL/GenBank/DDBJ whole genome shotgun (WGS) entry which is preliminary data.</text>
</comment>
<evidence type="ECO:0000313" key="3">
    <source>
        <dbReference type="Proteomes" id="UP000305202"/>
    </source>
</evidence>
<dbReference type="Gene3D" id="3.40.50.300">
    <property type="entry name" value="P-loop containing nucleotide triphosphate hydrolases"/>
    <property type="match status" value="1"/>
</dbReference>
<dbReference type="PIRSF" id="PIRSF036409">
    <property type="entry name" value="EutP_PduV"/>
    <property type="match status" value="1"/>
</dbReference>
<sequence length="147" mass="16262">MKRLLLLGPSRSGKTTLLQCLRDEPLTYCKTQSMVYLDNAIDSPGEYIENRHFYSALLSSAFEADVVGLVQGIDGETGYFAPMFAIMFNKPVIGIISKIDIAVDDTQRLRVIAHLEQAGAAPLFCVSAAQRLGLAPLLRYLEYPFSE</sequence>
<keyword evidence="3" id="KW-1185">Reference proteome</keyword>
<dbReference type="Proteomes" id="UP000305202">
    <property type="component" value="Unassembled WGS sequence"/>
</dbReference>
<dbReference type="CDD" id="cd00882">
    <property type="entry name" value="Ras_like_GTPase"/>
    <property type="match status" value="1"/>
</dbReference>
<accession>A0ABY2SPR9</accession>
<organism evidence="2 3">
    <name type="scientific">Martelella alba</name>
    <dbReference type="NCBI Taxonomy" id="2590451"/>
    <lineage>
        <taxon>Bacteria</taxon>
        <taxon>Pseudomonadati</taxon>
        <taxon>Pseudomonadota</taxon>
        <taxon>Alphaproteobacteria</taxon>
        <taxon>Hyphomicrobiales</taxon>
        <taxon>Aurantimonadaceae</taxon>
        <taxon>Martelella</taxon>
    </lineage>
</organism>
<gene>
    <name evidence="2" type="primary">eutP</name>
    <name evidence="2" type="ORF">FCN80_02580</name>
</gene>
<dbReference type="SUPFAM" id="SSF52540">
    <property type="entry name" value="P-loop containing nucleoside triphosphate hydrolases"/>
    <property type="match status" value="1"/>
</dbReference>
<dbReference type="Pfam" id="PF10662">
    <property type="entry name" value="PduV-EutP"/>
    <property type="match status" value="1"/>
</dbReference>
<evidence type="ECO:0000313" key="2">
    <source>
        <dbReference type="EMBL" id="TKI08058.1"/>
    </source>
</evidence>
<proteinExistence type="inferred from homology"/>
<protein>
    <submittedName>
        <fullName evidence="2">EutP/PduV family microcompartment system protein</fullName>
    </submittedName>
</protein>
<dbReference type="PANTHER" id="PTHR40453">
    <property type="entry name" value="PROTEIN YOEF"/>
    <property type="match status" value="1"/>
</dbReference>
<dbReference type="InterPro" id="IPR027417">
    <property type="entry name" value="P-loop_NTPase"/>
</dbReference>
<evidence type="ECO:0000256" key="1">
    <source>
        <dbReference type="PIRNR" id="PIRNR036409"/>
    </source>
</evidence>
<comment type="similarity">
    <text evidence="1">Belongs to the EutP/PduV family.</text>
</comment>
<dbReference type="NCBIfam" id="TIGR02528">
    <property type="entry name" value="EutP"/>
    <property type="match status" value="1"/>
</dbReference>
<dbReference type="PANTHER" id="PTHR40453:SF1">
    <property type="entry name" value="PROTEIN YOEF"/>
    <property type="match status" value="1"/>
</dbReference>
<dbReference type="RefSeq" id="WP_136988331.1">
    <property type="nucleotide sequence ID" value="NZ_SZPQ01000002.1"/>
</dbReference>